<evidence type="ECO:0000313" key="2">
    <source>
        <dbReference type="EMBL" id="CAD9113402.1"/>
    </source>
</evidence>
<dbReference type="CDD" id="cd02859">
    <property type="entry name" value="E_set_AMPKbeta_like_N"/>
    <property type="match status" value="1"/>
</dbReference>
<accession>A0A7S1LTV7</accession>
<evidence type="ECO:0008006" key="3">
    <source>
        <dbReference type="Google" id="ProtNLM"/>
    </source>
</evidence>
<feature type="compositionally biased region" description="Basic and acidic residues" evidence="1">
    <location>
        <begin position="356"/>
        <end position="368"/>
    </location>
</feature>
<feature type="region of interest" description="Disordered" evidence="1">
    <location>
        <begin position="334"/>
        <end position="371"/>
    </location>
</feature>
<dbReference type="SUPFAM" id="SSF81296">
    <property type="entry name" value="E set domains"/>
    <property type="match status" value="1"/>
</dbReference>
<dbReference type="AlphaFoldDB" id="A0A7S1LTV7"/>
<reference evidence="2" key="1">
    <citation type="submission" date="2021-01" db="EMBL/GenBank/DDBJ databases">
        <authorList>
            <person name="Corre E."/>
            <person name="Pelletier E."/>
            <person name="Niang G."/>
            <person name="Scheremetjew M."/>
            <person name="Finn R."/>
            <person name="Kale V."/>
            <person name="Holt S."/>
            <person name="Cochrane G."/>
            <person name="Meng A."/>
            <person name="Brown T."/>
            <person name="Cohen L."/>
        </authorList>
    </citation>
    <scope>NUCLEOTIDE SEQUENCE</scope>
    <source>
        <strain evidence="2">OF101</strain>
    </source>
</reference>
<evidence type="ECO:0000256" key="1">
    <source>
        <dbReference type="SAM" id="MobiDB-lite"/>
    </source>
</evidence>
<dbReference type="InterPro" id="IPR014756">
    <property type="entry name" value="Ig_E-set"/>
</dbReference>
<feature type="region of interest" description="Disordered" evidence="1">
    <location>
        <begin position="248"/>
        <end position="283"/>
    </location>
</feature>
<dbReference type="Gene3D" id="2.60.40.10">
    <property type="entry name" value="Immunoglobulins"/>
    <property type="match status" value="1"/>
</dbReference>
<proteinExistence type="predicted"/>
<feature type="compositionally biased region" description="Basic and acidic residues" evidence="1">
    <location>
        <begin position="266"/>
        <end position="283"/>
    </location>
</feature>
<gene>
    <name evidence="2" type="ORF">ACAT0790_LOCUS13630</name>
</gene>
<feature type="compositionally biased region" description="Basic and acidic residues" evidence="1">
    <location>
        <begin position="248"/>
        <end position="257"/>
    </location>
</feature>
<protein>
    <recommendedName>
        <fullName evidence="3">AMP-activated protein kinase glycogen-binding domain-containing protein</fullName>
    </recommendedName>
</protein>
<organism evidence="2">
    <name type="scientific">Alexandrium catenella</name>
    <name type="common">Red tide dinoflagellate</name>
    <name type="synonym">Gonyaulax catenella</name>
    <dbReference type="NCBI Taxonomy" id="2925"/>
    <lineage>
        <taxon>Eukaryota</taxon>
        <taxon>Sar</taxon>
        <taxon>Alveolata</taxon>
        <taxon>Dinophyceae</taxon>
        <taxon>Gonyaulacales</taxon>
        <taxon>Pyrocystaceae</taxon>
        <taxon>Alexandrium</taxon>
    </lineage>
</organism>
<sequence>MAQDESFELGDQVRLVNMNDSEMNGLIGKLVKTVGKGRFALMLDGKDKSTVVNTKNLERCVETSETPKSYDIVGTWDDWEPHPMKWNSGLNCFEYTVTLGSDGVESFKFLVEGDWDTCVYPGHKDASLHDGHKVCGPDDGGLDAEWTIGLHQMDHASPGETYRVCVFLSCGVPFSVKWENLKQESSQMPAKQVAPKVQLQAQEEEEIKPYRPSKRIGWKEQFSAEPAAKEKPYSREENVFESRYDQAAFRDDDDHYPPRGNHGKARNLDERGPFDAKVEETEKAARERLARRLEMAAEAEMKMITDEGLEGTIQPVEREQAALNSKLAENRRRYIAHSGARKDRETLQSGSVLEASAEKDGSAAERTDGGANTKTADITRLQGECMECKAMTENILDVGGYCCPICWQLYQSVMADGWNSCVLIEGKQAAQHAQRLVDQKGQSLTISMARREILNKYPDAFRNGGSNSRPYHVSVRQCSECGRATTDGVQGTGDLWFCKACRRQ</sequence>
<name>A0A7S1LTV7_ALECA</name>
<dbReference type="InterPro" id="IPR013783">
    <property type="entry name" value="Ig-like_fold"/>
</dbReference>
<dbReference type="EMBL" id="HBGE01022474">
    <property type="protein sequence ID" value="CAD9113402.1"/>
    <property type="molecule type" value="Transcribed_RNA"/>
</dbReference>